<dbReference type="GO" id="GO:0008993">
    <property type="term" value="F:rhamnulokinase activity"/>
    <property type="evidence" value="ECO:0007669"/>
    <property type="project" value="UniProtKB-EC"/>
</dbReference>
<dbReference type="EMBL" id="CADCTO010000318">
    <property type="protein sequence ID" value="CAA9261336.1"/>
    <property type="molecule type" value="Genomic_DNA"/>
</dbReference>
<keyword evidence="6" id="KW-0684">Rhamnose metabolism</keyword>
<evidence type="ECO:0000259" key="8">
    <source>
        <dbReference type="Pfam" id="PF02782"/>
    </source>
</evidence>
<dbReference type="InterPro" id="IPR013449">
    <property type="entry name" value="Rhamnulokinase"/>
</dbReference>
<gene>
    <name evidence="9" type="ORF">AVDCRST_MAG63-2440</name>
</gene>
<dbReference type="InterPro" id="IPR018484">
    <property type="entry name" value="FGGY_N"/>
</dbReference>
<dbReference type="Gene3D" id="3.30.420.40">
    <property type="match status" value="2"/>
</dbReference>
<keyword evidence="5" id="KW-0067">ATP-binding</keyword>
<sequence length="490" mass="52284">MADRYLALDMGAESGRGVVGTLEQGKLRLEEVHRFPNGPVRMGDTLYWDLPRQHQEQLTAIGKAHAGGALSAIGVDTWGVDFGLMDARGGLIGLPVHYRDARTNGMVERVFGRVPRAEVFARTGIQTMQINTLFQLAALAEQSPRLLDAADRLLFIPDLFHHFLSGQTDAEFSDATTSQMYDPRAGDWARGMLEQAGVPTHFLPPVVPPGTACGPLLPHVAEATGAGAVPVIAPAGHDTACAVAAVPAEGRSGWAYLSSGTWSLLGVEVREPVINAESEAANFTNEGGVEGTFRLLKNIGGLWLVQECRRAYARLGDDRPYDKLTRLAGDAPALAAFVDPDHPSLLAPPDMPRALRELCAATGQTPPEGVGATIRCALDSLALKYRWTLERLEQITGEPVHTLHIVGGGTQNTLLNQLAADATGRLVKAGPVEATAAGNVLLQAMAQGRLGSLDELRAVVRASFPIDTYEPAAADKAGWDDAYGRFKAML</sequence>
<dbReference type="GO" id="GO:0019301">
    <property type="term" value="P:rhamnose catabolic process"/>
    <property type="evidence" value="ECO:0007669"/>
    <property type="project" value="InterPro"/>
</dbReference>
<dbReference type="PANTHER" id="PTHR43095">
    <property type="entry name" value="SUGAR KINASE"/>
    <property type="match status" value="1"/>
</dbReference>
<dbReference type="InterPro" id="IPR043129">
    <property type="entry name" value="ATPase_NBD"/>
</dbReference>
<dbReference type="GO" id="GO:0005524">
    <property type="term" value="F:ATP binding"/>
    <property type="evidence" value="ECO:0007669"/>
    <property type="project" value="UniProtKB-KW"/>
</dbReference>
<evidence type="ECO:0000313" key="9">
    <source>
        <dbReference type="EMBL" id="CAA9261336.1"/>
    </source>
</evidence>
<dbReference type="InterPro" id="IPR018485">
    <property type="entry name" value="FGGY_C"/>
</dbReference>
<evidence type="ECO:0000259" key="7">
    <source>
        <dbReference type="Pfam" id="PF00370"/>
    </source>
</evidence>
<evidence type="ECO:0000256" key="6">
    <source>
        <dbReference type="ARBA" id="ARBA00023308"/>
    </source>
</evidence>
<dbReference type="Pfam" id="PF02782">
    <property type="entry name" value="FGGY_C"/>
    <property type="match status" value="1"/>
</dbReference>
<accession>A0A6J4IUU3</accession>
<evidence type="ECO:0000256" key="2">
    <source>
        <dbReference type="ARBA" id="ARBA00022679"/>
    </source>
</evidence>
<evidence type="ECO:0000256" key="5">
    <source>
        <dbReference type="ARBA" id="ARBA00022840"/>
    </source>
</evidence>
<name>A0A6J4IUU3_9BACT</name>
<dbReference type="Pfam" id="PF00370">
    <property type="entry name" value="FGGY_N"/>
    <property type="match status" value="1"/>
</dbReference>
<reference evidence="9" key="1">
    <citation type="submission" date="2020-02" db="EMBL/GenBank/DDBJ databases">
        <authorList>
            <person name="Meier V. D."/>
        </authorList>
    </citation>
    <scope>NUCLEOTIDE SEQUENCE</scope>
    <source>
        <strain evidence="9">AVDCRST_MAG63</strain>
    </source>
</reference>
<evidence type="ECO:0000256" key="1">
    <source>
        <dbReference type="ARBA" id="ARBA00009156"/>
    </source>
</evidence>
<keyword evidence="4 9" id="KW-0418">Kinase</keyword>
<keyword evidence="2 9" id="KW-0808">Transferase</keyword>
<protein>
    <submittedName>
        <fullName evidence="9">Rhamnulokinase</fullName>
        <ecNumber evidence="9">2.7.1.5</ecNumber>
    </submittedName>
</protein>
<organism evidence="9">
    <name type="scientific">uncultured Armatimonadetes bacterium</name>
    <dbReference type="NCBI Taxonomy" id="157466"/>
    <lineage>
        <taxon>Bacteria</taxon>
        <taxon>Bacillati</taxon>
        <taxon>Armatimonadota</taxon>
        <taxon>environmental samples</taxon>
    </lineage>
</organism>
<feature type="domain" description="Carbohydrate kinase FGGY N-terminal" evidence="7">
    <location>
        <begin position="5"/>
        <end position="243"/>
    </location>
</feature>
<feature type="domain" description="Carbohydrate kinase FGGY C-terminal" evidence="8">
    <location>
        <begin position="255"/>
        <end position="446"/>
    </location>
</feature>
<proteinExistence type="inferred from homology"/>
<dbReference type="InterPro" id="IPR050406">
    <property type="entry name" value="FGGY_Carb_Kinase"/>
</dbReference>
<comment type="similarity">
    <text evidence="1">Belongs to the FGGY kinase family.</text>
</comment>
<dbReference type="CDD" id="cd07771">
    <property type="entry name" value="ASKHA_NBD_FGGY_RhaB-like"/>
    <property type="match status" value="1"/>
</dbReference>
<evidence type="ECO:0000256" key="3">
    <source>
        <dbReference type="ARBA" id="ARBA00022741"/>
    </source>
</evidence>
<dbReference type="AlphaFoldDB" id="A0A6J4IUU3"/>
<dbReference type="SUPFAM" id="SSF53067">
    <property type="entry name" value="Actin-like ATPase domain"/>
    <property type="match status" value="2"/>
</dbReference>
<keyword evidence="3" id="KW-0547">Nucleotide-binding</keyword>
<dbReference type="EC" id="2.7.1.5" evidence="9"/>
<evidence type="ECO:0000256" key="4">
    <source>
        <dbReference type="ARBA" id="ARBA00022777"/>
    </source>
</evidence>